<evidence type="ECO:0000259" key="6">
    <source>
        <dbReference type="PROSITE" id="PS51162"/>
    </source>
</evidence>
<comment type="caution">
    <text evidence="5">Lacks conserved residue(s) required for the propagation of feature annotation.</text>
</comment>
<keyword evidence="8" id="KW-1185">Reference proteome</keyword>
<organism evidence="7 8">
    <name type="scientific">Daphnia pulex</name>
    <name type="common">Water flea</name>
    <dbReference type="NCBI Taxonomy" id="6669"/>
    <lineage>
        <taxon>Eukaryota</taxon>
        <taxon>Metazoa</taxon>
        <taxon>Ecdysozoa</taxon>
        <taxon>Arthropoda</taxon>
        <taxon>Crustacea</taxon>
        <taxon>Branchiopoda</taxon>
        <taxon>Diplostraca</taxon>
        <taxon>Cladocera</taxon>
        <taxon>Anomopoda</taxon>
        <taxon>Daphniidae</taxon>
        <taxon>Daphnia</taxon>
    </lineage>
</organism>
<evidence type="ECO:0000313" key="8">
    <source>
        <dbReference type="Proteomes" id="UP000000305"/>
    </source>
</evidence>
<dbReference type="SMART" id="SM00211">
    <property type="entry name" value="TY"/>
    <property type="match status" value="4"/>
</dbReference>
<feature type="domain" description="Thyroglobulin type-1" evidence="6">
    <location>
        <begin position="272"/>
        <end position="343"/>
    </location>
</feature>
<gene>
    <name evidence="7" type="ORF">DAPPUDRAFT_328375</name>
</gene>
<name>E9HDH5_DAPPU</name>
<dbReference type="GO" id="GO:0005604">
    <property type="term" value="C:basement membrane"/>
    <property type="evidence" value="ECO:0000318"/>
    <property type="project" value="GO_Central"/>
</dbReference>
<dbReference type="OrthoDB" id="6330377at2759"/>
<dbReference type="Proteomes" id="UP000000305">
    <property type="component" value="Unassembled WGS sequence"/>
</dbReference>
<dbReference type="Gene3D" id="4.10.800.10">
    <property type="entry name" value="Thyroglobulin type-1"/>
    <property type="match status" value="2"/>
</dbReference>
<evidence type="ECO:0000256" key="5">
    <source>
        <dbReference type="PROSITE-ProRule" id="PRU00500"/>
    </source>
</evidence>
<dbReference type="Pfam" id="PF00086">
    <property type="entry name" value="Thyroglobulin_1"/>
    <property type="match status" value="3"/>
</dbReference>
<dbReference type="EMBL" id="GL732624">
    <property type="protein sequence ID" value="EFX70144.1"/>
    <property type="molecule type" value="Genomic_DNA"/>
</dbReference>
<feature type="domain" description="Thyroglobulin type-1" evidence="6">
    <location>
        <begin position="56"/>
        <end position="128"/>
    </location>
</feature>
<accession>E9HDH5</accession>
<dbReference type="GO" id="GO:0007160">
    <property type="term" value="P:cell-matrix adhesion"/>
    <property type="evidence" value="ECO:0000318"/>
    <property type="project" value="GO_Central"/>
</dbReference>
<evidence type="ECO:0000313" key="7">
    <source>
        <dbReference type="EMBL" id="EFX70144.1"/>
    </source>
</evidence>
<evidence type="ECO:0000256" key="1">
    <source>
        <dbReference type="ARBA" id="ARBA00004613"/>
    </source>
</evidence>
<dbReference type="KEGG" id="dpx:DAPPUDRAFT_328375"/>
<keyword evidence="4 5" id="KW-1015">Disulfide bond</keyword>
<dbReference type="InterPro" id="IPR051950">
    <property type="entry name" value="Dev_reg/Prot_inhib"/>
</dbReference>
<protein>
    <recommendedName>
        <fullName evidence="6">Thyroglobulin type-1 domain-containing protein</fullName>
    </recommendedName>
</protein>
<dbReference type="SUPFAM" id="SSF57610">
    <property type="entry name" value="Thyroglobulin type-1 domain"/>
    <property type="match status" value="4"/>
</dbReference>
<dbReference type="eggNOG" id="ENOG502S3FP">
    <property type="taxonomic scope" value="Eukaryota"/>
</dbReference>
<keyword evidence="2" id="KW-0964">Secreted</keyword>
<dbReference type="PROSITE" id="PS51162">
    <property type="entry name" value="THYROGLOBULIN_1_2"/>
    <property type="match status" value="2"/>
</dbReference>
<dbReference type="PANTHER" id="PTHR12352">
    <property type="entry name" value="SECRETED MODULAR CALCIUM-BINDING PROTEIN"/>
    <property type="match status" value="1"/>
</dbReference>
<dbReference type="HOGENOM" id="CLU_066162_0_0_1"/>
<keyword evidence="3" id="KW-0677">Repeat</keyword>
<dbReference type="PhylomeDB" id="E9HDH5"/>
<dbReference type="GO" id="GO:0005615">
    <property type="term" value="C:extracellular space"/>
    <property type="evidence" value="ECO:0000318"/>
    <property type="project" value="GO_Central"/>
</dbReference>
<dbReference type="PANTHER" id="PTHR12352:SF24">
    <property type="entry name" value="THYROGLOBULIN TYPE-1 DOMAIN-CONTAINING PROTEIN"/>
    <property type="match status" value="1"/>
</dbReference>
<feature type="disulfide bond" evidence="5">
    <location>
        <begin position="275"/>
        <end position="294"/>
    </location>
</feature>
<dbReference type="InterPro" id="IPR036857">
    <property type="entry name" value="Thyroglobulin_1_sf"/>
</dbReference>
<dbReference type="OMA" id="EHPTCQP"/>
<dbReference type="InterPro" id="IPR000716">
    <property type="entry name" value="Thyroglobulin_1"/>
</dbReference>
<sequence length="343" mass="38234">MTDPSSPCACCKLCLSYIGENEPCSLNMNNQECGPGLTCAAASKNSKSDYICVKMNTKCFEAQDEYEVRKLNGSLGMYETRPRCDDNGDFIARKCQPGGSCYCVDSNNNRIFGESPPNYAATDAAMNCECSRAYQLALAGSLQSVQFPHCLPNGNYDTLQCVNQACFCISSTNQTLSSSIQPITAITELPCYNTDVHSADYYRPCEMKRLKTKFFGNSYIRQNITVLGLEQPDCSPDGFYQSILQTESTFYCADPYGEKIENFEINKPDDSSMNCKCARTRFWLTNQKLAKPICCSNGNYRPIQCRGGVCFCVDDDGNQTGLEVQENNLTELQCYQLKQYPDC</sequence>
<comment type="subcellular location">
    <subcellularLocation>
        <location evidence="1">Secreted</location>
    </subcellularLocation>
</comment>
<dbReference type="InParanoid" id="E9HDH5"/>
<proteinExistence type="predicted"/>
<evidence type="ECO:0000256" key="2">
    <source>
        <dbReference type="ARBA" id="ARBA00022525"/>
    </source>
</evidence>
<dbReference type="AlphaFoldDB" id="E9HDH5"/>
<reference evidence="7 8" key="1">
    <citation type="journal article" date="2011" name="Science">
        <title>The ecoresponsive genome of Daphnia pulex.</title>
        <authorList>
            <person name="Colbourne J.K."/>
            <person name="Pfrender M.E."/>
            <person name="Gilbert D."/>
            <person name="Thomas W.K."/>
            <person name="Tucker A."/>
            <person name="Oakley T.H."/>
            <person name="Tokishita S."/>
            <person name="Aerts A."/>
            <person name="Arnold G.J."/>
            <person name="Basu M.K."/>
            <person name="Bauer D.J."/>
            <person name="Caceres C.E."/>
            <person name="Carmel L."/>
            <person name="Casola C."/>
            <person name="Choi J.H."/>
            <person name="Detter J.C."/>
            <person name="Dong Q."/>
            <person name="Dusheyko S."/>
            <person name="Eads B.D."/>
            <person name="Frohlich T."/>
            <person name="Geiler-Samerotte K.A."/>
            <person name="Gerlach D."/>
            <person name="Hatcher P."/>
            <person name="Jogdeo S."/>
            <person name="Krijgsveld J."/>
            <person name="Kriventseva E.V."/>
            <person name="Kultz D."/>
            <person name="Laforsch C."/>
            <person name="Lindquist E."/>
            <person name="Lopez J."/>
            <person name="Manak J.R."/>
            <person name="Muller J."/>
            <person name="Pangilinan J."/>
            <person name="Patwardhan R.P."/>
            <person name="Pitluck S."/>
            <person name="Pritham E.J."/>
            <person name="Rechtsteiner A."/>
            <person name="Rho M."/>
            <person name="Rogozin I.B."/>
            <person name="Sakarya O."/>
            <person name="Salamov A."/>
            <person name="Schaack S."/>
            <person name="Shapiro H."/>
            <person name="Shiga Y."/>
            <person name="Skalitzky C."/>
            <person name="Smith Z."/>
            <person name="Souvorov A."/>
            <person name="Sung W."/>
            <person name="Tang Z."/>
            <person name="Tsuchiya D."/>
            <person name="Tu H."/>
            <person name="Vos H."/>
            <person name="Wang M."/>
            <person name="Wolf Y.I."/>
            <person name="Yamagata H."/>
            <person name="Yamada T."/>
            <person name="Ye Y."/>
            <person name="Shaw J.R."/>
            <person name="Andrews J."/>
            <person name="Crease T.J."/>
            <person name="Tang H."/>
            <person name="Lucas S.M."/>
            <person name="Robertson H.M."/>
            <person name="Bork P."/>
            <person name="Koonin E.V."/>
            <person name="Zdobnov E.M."/>
            <person name="Grigoriev I.V."/>
            <person name="Lynch M."/>
            <person name="Boore J.L."/>
        </authorList>
    </citation>
    <scope>NUCLEOTIDE SEQUENCE [LARGE SCALE GENOMIC DNA]</scope>
</reference>
<evidence type="ECO:0000256" key="4">
    <source>
        <dbReference type="ARBA" id="ARBA00023157"/>
    </source>
</evidence>
<evidence type="ECO:0000256" key="3">
    <source>
        <dbReference type="ARBA" id="ARBA00022737"/>
    </source>
</evidence>